<comment type="caution">
    <text evidence="2">The sequence shown here is derived from an EMBL/GenBank/DDBJ whole genome shotgun (WGS) entry which is preliminary data.</text>
</comment>
<gene>
    <name evidence="2" type="ORF">AAL_02741</name>
</gene>
<protein>
    <submittedName>
        <fullName evidence="2">Uncharacterized protein</fullName>
    </submittedName>
</protein>
<feature type="region of interest" description="Disordered" evidence="1">
    <location>
        <begin position="1"/>
        <end position="26"/>
    </location>
</feature>
<evidence type="ECO:0000313" key="2">
    <source>
        <dbReference type="EMBL" id="KZZ99190.1"/>
    </source>
</evidence>
<feature type="compositionally biased region" description="Polar residues" evidence="1">
    <location>
        <begin position="15"/>
        <end position="25"/>
    </location>
</feature>
<proteinExistence type="predicted"/>
<evidence type="ECO:0000313" key="3">
    <source>
        <dbReference type="Proteomes" id="UP000078544"/>
    </source>
</evidence>
<evidence type="ECO:0000256" key="1">
    <source>
        <dbReference type="SAM" id="MobiDB-lite"/>
    </source>
</evidence>
<name>A0A166PUR7_9HYPO</name>
<accession>A0A166PUR7</accession>
<organism evidence="2 3">
    <name type="scientific">Moelleriella libera RCEF 2490</name>
    <dbReference type="NCBI Taxonomy" id="1081109"/>
    <lineage>
        <taxon>Eukaryota</taxon>
        <taxon>Fungi</taxon>
        <taxon>Dikarya</taxon>
        <taxon>Ascomycota</taxon>
        <taxon>Pezizomycotina</taxon>
        <taxon>Sordariomycetes</taxon>
        <taxon>Hypocreomycetidae</taxon>
        <taxon>Hypocreales</taxon>
        <taxon>Clavicipitaceae</taxon>
        <taxon>Moelleriella</taxon>
    </lineage>
</organism>
<keyword evidence="3" id="KW-1185">Reference proteome</keyword>
<dbReference type="AlphaFoldDB" id="A0A166PUR7"/>
<dbReference type="Proteomes" id="UP000078544">
    <property type="component" value="Unassembled WGS sequence"/>
</dbReference>
<reference evidence="2 3" key="1">
    <citation type="journal article" date="2016" name="Genome Biol. Evol.">
        <title>Divergent and convergent evolution of fungal pathogenicity.</title>
        <authorList>
            <person name="Shang Y."/>
            <person name="Xiao G."/>
            <person name="Zheng P."/>
            <person name="Cen K."/>
            <person name="Zhan S."/>
            <person name="Wang C."/>
        </authorList>
    </citation>
    <scope>NUCLEOTIDE SEQUENCE [LARGE SCALE GENOMIC DNA]</scope>
    <source>
        <strain evidence="2 3">RCEF 2490</strain>
    </source>
</reference>
<sequence length="70" mass="7765">MPSKSLQAECGSAPQEPQRNVQTGGQARLRDERLAAYFEQDPYSAPRDAAARRENISRELDKAAAAFKRS</sequence>
<dbReference type="EMBL" id="AZGY01000004">
    <property type="protein sequence ID" value="KZZ99190.1"/>
    <property type="molecule type" value="Genomic_DNA"/>
</dbReference>